<accession>A0A3B0ZBM8</accession>
<dbReference type="InterPro" id="IPR026592">
    <property type="entry name" value="BamE"/>
</dbReference>
<proteinExistence type="inferred from homology"/>
<dbReference type="HAMAP" id="MF_00925">
    <property type="entry name" value="OM_assembly_BamE"/>
    <property type="match status" value="1"/>
</dbReference>
<evidence type="ECO:0000256" key="3">
    <source>
        <dbReference type="ARBA" id="ARBA00023237"/>
    </source>
</evidence>
<name>A0A3B0ZBM8_9ZZZZ</name>
<dbReference type="Gene3D" id="3.30.1450.10">
    <property type="match status" value="1"/>
</dbReference>
<dbReference type="InterPro" id="IPR007450">
    <property type="entry name" value="BamE_dom"/>
</dbReference>
<keyword evidence="1" id="KW-0732">Signal</keyword>
<protein>
    <recommendedName>
        <fullName evidence="4">Outer membrane protein assembly factor BamE domain-containing protein</fullName>
    </recommendedName>
</protein>
<dbReference type="GO" id="GO:0051205">
    <property type="term" value="P:protein insertion into membrane"/>
    <property type="evidence" value="ECO:0007669"/>
    <property type="project" value="TreeGrafter"/>
</dbReference>
<dbReference type="EMBL" id="UOFR01000005">
    <property type="protein sequence ID" value="VAW90805.1"/>
    <property type="molecule type" value="Genomic_DNA"/>
</dbReference>
<dbReference type="PANTHER" id="PTHR37482">
    <property type="entry name" value="OUTER MEMBRANE PROTEIN ASSEMBLY FACTOR BAME"/>
    <property type="match status" value="1"/>
</dbReference>
<dbReference type="InterPro" id="IPR037873">
    <property type="entry name" value="BamE-like"/>
</dbReference>
<dbReference type="PROSITE" id="PS51257">
    <property type="entry name" value="PROKAR_LIPOPROTEIN"/>
    <property type="match status" value="1"/>
</dbReference>
<dbReference type="GO" id="GO:1990063">
    <property type="term" value="C:Bam protein complex"/>
    <property type="evidence" value="ECO:0007669"/>
    <property type="project" value="TreeGrafter"/>
</dbReference>
<dbReference type="GO" id="GO:0030674">
    <property type="term" value="F:protein-macromolecule adaptor activity"/>
    <property type="evidence" value="ECO:0007669"/>
    <property type="project" value="TreeGrafter"/>
</dbReference>
<dbReference type="GO" id="GO:0043165">
    <property type="term" value="P:Gram-negative-bacterium-type cell outer membrane assembly"/>
    <property type="evidence" value="ECO:0007669"/>
    <property type="project" value="TreeGrafter"/>
</dbReference>
<dbReference type="AlphaFoldDB" id="A0A3B0ZBM8"/>
<evidence type="ECO:0000259" key="4">
    <source>
        <dbReference type="Pfam" id="PF04355"/>
    </source>
</evidence>
<organism evidence="5">
    <name type="scientific">hydrothermal vent metagenome</name>
    <dbReference type="NCBI Taxonomy" id="652676"/>
    <lineage>
        <taxon>unclassified sequences</taxon>
        <taxon>metagenomes</taxon>
        <taxon>ecological metagenomes</taxon>
    </lineage>
</organism>
<sequence>MRTILINLLFASLFMLTSCSLYRVDIRQGNELEDDNIAKLKIGMNKKQVTFLMGSPLLTDPFHKNRWDFVHTHREGYEKTKRKLLTLYFEDGKVVRIDDSKLAETTLEE</sequence>
<dbReference type="Pfam" id="PF04355">
    <property type="entry name" value="BamE"/>
    <property type="match status" value="1"/>
</dbReference>
<reference evidence="5" key="1">
    <citation type="submission" date="2018-06" db="EMBL/GenBank/DDBJ databases">
        <authorList>
            <person name="Zhirakovskaya E."/>
        </authorList>
    </citation>
    <scope>NUCLEOTIDE SEQUENCE</scope>
</reference>
<gene>
    <name evidence="5" type="ORF">MNBD_GAMMA21-645</name>
</gene>
<evidence type="ECO:0000313" key="5">
    <source>
        <dbReference type="EMBL" id="VAW90805.1"/>
    </source>
</evidence>
<feature type="domain" description="Outer membrane protein assembly factor BamE" evidence="4">
    <location>
        <begin position="29"/>
        <end position="97"/>
    </location>
</feature>
<evidence type="ECO:0000256" key="2">
    <source>
        <dbReference type="ARBA" id="ARBA00023136"/>
    </source>
</evidence>
<keyword evidence="3" id="KW-0998">Cell outer membrane</keyword>
<evidence type="ECO:0000256" key="1">
    <source>
        <dbReference type="ARBA" id="ARBA00022729"/>
    </source>
</evidence>
<keyword evidence="2" id="KW-0472">Membrane</keyword>
<dbReference type="PANTHER" id="PTHR37482:SF1">
    <property type="entry name" value="OUTER MEMBRANE PROTEIN ASSEMBLY FACTOR BAME"/>
    <property type="match status" value="1"/>
</dbReference>